<evidence type="ECO:0000313" key="2">
    <source>
        <dbReference type="Proteomes" id="UP001642464"/>
    </source>
</evidence>
<reference evidence="1 2" key="1">
    <citation type="submission" date="2024-02" db="EMBL/GenBank/DDBJ databases">
        <authorList>
            <person name="Chen Y."/>
            <person name="Shah S."/>
            <person name="Dougan E. K."/>
            <person name="Thang M."/>
            <person name="Chan C."/>
        </authorList>
    </citation>
    <scope>NUCLEOTIDE SEQUENCE [LARGE SCALE GENOMIC DNA]</scope>
</reference>
<proteinExistence type="predicted"/>
<evidence type="ECO:0000313" key="1">
    <source>
        <dbReference type="EMBL" id="CAK9052852.1"/>
    </source>
</evidence>
<comment type="caution">
    <text evidence="1">The sequence shown here is derived from an EMBL/GenBank/DDBJ whole genome shotgun (WGS) entry which is preliminary data.</text>
</comment>
<keyword evidence="2" id="KW-1185">Reference proteome</keyword>
<gene>
    <name evidence="1" type="ORF">SCF082_LOCUS28871</name>
</gene>
<organism evidence="1 2">
    <name type="scientific">Durusdinium trenchii</name>
    <dbReference type="NCBI Taxonomy" id="1381693"/>
    <lineage>
        <taxon>Eukaryota</taxon>
        <taxon>Sar</taxon>
        <taxon>Alveolata</taxon>
        <taxon>Dinophyceae</taxon>
        <taxon>Suessiales</taxon>
        <taxon>Symbiodiniaceae</taxon>
        <taxon>Durusdinium</taxon>
    </lineage>
</organism>
<accession>A0ABP0MPU1</accession>
<protein>
    <submittedName>
        <fullName evidence="1">UDP-N-acetylglucosamine transporter</fullName>
    </submittedName>
</protein>
<name>A0ABP0MPU1_9DINO</name>
<sequence>MEGLGQRTLSRQSFHTLNELNLNLGPKRMATLHLETSSEERIHWVLAAALSCTSLAFLVMMIVLVPFPQDLFVPNYSPSQLSPYDHLNMATSVIMMQITAPWASLMIVRSHSHCQRDMMILLALIWVAEMILAAAHILHFQGFAVDLDVPAVLAGILTVGLKLEDMLIHLLMDCKSVLYIDFRIGHLQRLLRWEFYTIIVLVVVTLCDATFETGMVLLILGSILSWIFLAGGLYFCVQLVHELGALARASEETNISNQLAKMSEVLRAISQVRSYKRIVSLHSVLKFFVVSHVLLLRGYMWPFPTNLTEMVYESWGMGFGVFLLIDSTAGSMLWYLGLMVGAMYLNGVQSIPATHARHQEEKLRVEKRTRQQKIYCTAKDQGWQEKVEDLAQRAVTLEALLKFYKGLGTDYMLNFNSSHHTTDDVVRQAIIPLSASEESDMSRILMKNRRVRPTAMVTHTWHSRFRDLVAAVVAEALEETHFVRIALLLDSDLTLVKRWLCKAEALQRTYWICAFCVNQHSSICCPTFDLVDSYSKEVVPACSCDCHKYLNTDPPCREDVEEPMSINCEMNKFSDMIAWLAATDSSFKQVLVVDSELELFSRAWCVAEIAEAYMMGMKQLLKIDSALTLQHRTEKLKAVRIEDMKASRPEDVEQILNRIPNKIEFNLQLQRLFGKLFGTFWHLHPSERLKMTCREIRWQLALKDEEVMDVSLDLESIDIEEKPAL</sequence>
<dbReference type="Proteomes" id="UP001642464">
    <property type="component" value="Unassembled WGS sequence"/>
</dbReference>
<dbReference type="EMBL" id="CAXAMM010022958">
    <property type="protein sequence ID" value="CAK9052852.1"/>
    <property type="molecule type" value="Genomic_DNA"/>
</dbReference>